<feature type="binding site" evidence="9">
    <location>
        <position position="300"/>
    </location>
    <ligand>
        <name>Zn(2+)</name>
        <dbReference type="ChEBI" id="CHEBI:29105"/>
        <note>catalytic</note>
    </ligand>
</feature>
<comment type="function">
    <text evidence="8">Broad specificity carboxypetidase that releases amino acids sequentially from the C-terminus, including neutral, aromatic, polar and basic residues.</text>
</comment>
<dbReference type="EC" id="3.4.17.19" evidence="8"/>
<feature type="active site" description="Proton donor/acceptor" evidence="10">
    <location>
        <position position="271"/>
    </location>
</feature>
<dbReference type="AlphaFoldDB" id="A0A1I5VQR8"/>
<evidence type="ECO:0000256" key="3">
    <source>
        <dbReference type="ARBA" id="ARBA00022723"/>
    </source>
</evidence>
<dbReference type="GO" id="GO:0006508">
    <property type="term" value="P:proteolysis"/>
    <property type="evidence" value="ECO:0007669"/>
    <property type="project" value="UniProtKB-UniRule"/>
</dbReference>
<dbReference type="CDD" id="cd06460">
    <property type="entry name" value="M32_Taq"/>
    <property type="match status" value="1"/>
</dbReference>
<evidence type="ECO:0000256" key="8">
    <source>
        <dbReference type="PIRNR" id="PIRNR006615"/>
    </source>
</evidence>
<keyword evidence="1 8" id="KW-0121">Carboxypeptidase</keyword>
<proteinExistence type="inferred from homology"/>
<dbReference type="GO" id="GO:0004181">
    <property type="term" value="F:metallocarboxypeptidase activity"/>
    <property type="evidence" value="ECO:0007669"/>
    <property type="project" value="UniProtKB-UniRule"/>
</dbReference>
<dbReference type="GO" id="GO:0008270">
    <property type="term" value="F:zinc ion binding"/>
    <property type="evidence" value="ECO:0007669"/>
    <property type="project" value="UniProtKB-ARBA"/>
</dbReference>
<protein>
    <recommendedName>
        <fullName evidence="8">Metal-dependent carboxypeptidase</fullName>
        <ecNumber evidence="8">3.4.17.19</ecNumber>
    </recommendedName>
</protein>
<evidence type="ECO:0000256" key="1">
    <source>
        <dbReference type="ARBA" id="ARBA00022645"/>
    </source>
</evidence>
<dbReference type="SUPFAM" id="SSF55486">
    <property type="entry name" value="Metalloproteases ('zincins'), catalytic domain"/>
    <property type="match status" value="1"/>
</dbReference>
<organism evidence="11 12">
    <name type="scientific">Psychrobacillus psychrotolerans</name>
    <dbReference type="NCBI Taxonomy" id="126156"/>
    <lineage>
        <taxon>Bacteria</taxon>
        <taxon>Bacillati</taxon>
        <taxon>Bacillota</taxon>
        <taxon>Bacilli</taxon>
        <taxon>Bacillales</taxon>
        <taxon>Bacillaceae</taxon>
        <taxon>Psychrobacillus</taxon>
    </lineage>
</organism>
<dbReference type="PIRSF" id="PIRSF006615">
    <property type="entry name" value="Zn_crbxpep_Taq"/>
    <property type="match status" value="1"/>
</dbReference>
<sequence length="506" mass="58026">MNQGGIEMSVEQNFLDYVKKIGAYQEALGVLYWDMRTGAPKKGIDQRSEVVGVLATDVFNLSTSDDLKELLDQMELELDSVNEVSKRVFEEVKKEYNLSKKIPADEYKKFVILQSKSESVWEEAKNNNDWSMFQPYLTEMVATLKNFVEYWGVTDNNPYNVLLDQYEPGMTTEILDQVFNELREKIVSLLKRISESPNQPKTDFLFQSFDKQKQQSFSLDILKQLGYDFDAGRLDETVHPFATGLNRGDVRITTKYDEFDFRSAIFGTIHECGHAIYEQNVAEELTGTPLAGGASMGIHESQSLFYENFVGRNPKFWEQNYEKLQSYSPEQFGEVPVEDFLRAINEVKPSLIRIEADELTYALHIMIRYEIEKGLFNGDLKVEDLPEIWNSKYEEYLGVSPSTNAEGILQDVHWAGASFGYFPSYALGYIYASQFKAAMLKDIPQFDSLLEQGNLAPIKEWLTQNVHQYGALKKPLDILKAATGEGLNGKYLADYLEEKYTKIYKL</sequence>
<keyword evidence="9" id="KW-0862">Zinc</keyword>
<dbReference type="PANTHER" id="PTHR34217:SF1">
    <property type="entry name" value="CARBOXYPEPTIDASE 1"/>
    <property type="match status" value="1"/>
</dbReference>
<evidence type="ECO:0000313" key="11">
    <source>
        <dbReference type="EMBL" id="SFQ09346.1"/>
    </source>
</evidence>
<dbReference type="InterPro" id="IPR001333">
    <property type="entry name" value="Peptidase_M32_Taq"/>
</dbReference>
<evidence type="ECO:0000256" key="10">
    <source>
        <dbReference type="PIRSR" id="PIRSR006615-2"/>
    </source>
</evidence>
<dbReference type="STRING" id="126156.SAMN05421670_0912"/>
<dbReference type="PROSITE" id="PS52034">
    <property type="entry name" value="PEPTIDASE_M32"/>
    <property type="match status" value="1"/>
</dbReference>
<evidence type="ECO:0000256" key="4">
    <source>
        <dbReference type="ARBA" id="ARBA00022801"/>
    </source>
</evidence>
<dbReference type="EMBL" id="FOXU01000001">
    <property type="protein sequence ID" value="SFQ09346.1"/>
    <property type="molecule type" value="Genomic_DNA"/>
</dbReference>
<dbReference type="FunFam" id="1.10.1370.30:FF:000003">
    <property type="entry name" value="Thermostable carboxypeptidase 1"/>
    <property type="match status" value="1"/>
</dbReference>
<dbReference type="Pfam" id="PF02074">
    <property type="entry name" value="Peptidase_M32"/>
    <property type="match status" value="1"/>
</dbReference>
<keyword evidence="2 8" id="KW-0645">Protease</keyword>
<evidence type="ECO:0000256" key="7">
    <source>
        <dbReference type="ARBA" id="ARBA00061580"/>
    </source>
</evidence>
<dbReference type="Proteomes" id="UP000198734">
    <property type="component" value="Unassembled WGS sequence"/>
</dbReference>
<dbReference type="Gene3D" id="1.10.1370.30">
    <property type="match status" value="1"/>
</dbReference>
<comment type="cofactor">
    <cofactor evidence="9">
        <name>Zn(2+)</name>
        <dbReference type="ChEBI" id="CHEBI:29105"/>
    </cofactor>
    <text evidence="9">Binds 1 zinc ion per subunit.</text>
</comment>
<keyword evidence="3 8" id="KW-0479">Metal-binding</keyword>
<feature type="binding site" evidence="9">
    <location>
        <position position="270"/>
    </location>
    <ligand>
        <name>Zn(2+)</name>
        <dbReference type="ChEBI" id="CHEBI:29105"/>
        <note>catalytic</note>
    </ligand>
</feature>
<evidence type="ECO:0000256" key="6">
    <source>
        <dbReference type="ARBA" id="ARBA00052755"/>
    </source>
</evidence>
<evidence type="ECO:0000313" key="12">
    <source>
        <dbReference type="Proteomes" id="UP000198734"/>
    </source>
</evidence>
<dbReference type="PRINTS" id="PR00998">
    <property type="entry name" value="CRBOXYPTASET"/>
</dbReference>
<gene>
    <name evidence="11" type="ORF">SAMN05421670_0912</name>
</gene>
<dbReference type="PANTHER" id="PTHR34217">
    <property type="entry name" value="METAL-DEPENDENT CARBOXYPEPTIDASE"/>
    <property type="match status" value="1"/>
</dbReference>
<evidence type="ECO:0000256" key="9">
    <source>
        <dbReference type="PIRSR" id="PIRSR006615-1"/>
    </source>
</evidence>
<name>A0A1I5VQR8_9BACI</name>
<feature type="binding site" evidence="9">
    <location>
        <position position="274"/>
    </location>
    <ligand>
        <name>Zn(2+)</name>
        <dbReference type="ChEBI" id="CHEBI:29105"/>
        <note>catalytic</note>
    </ligand>
</feature>
<reference evidence="12" key="1">
    <citation type="submission" date="2016-10" db="EMBL/GenBank/DDBJ databases">
        <authorList>
            <person name="Varghese N."/>
            <person name="Submissions S."/>
        </authorList>
    </citation>
    <scope>NUCLEOTIDE SEQUENCE [LARGE SCALE GENOMIC DNA]</scope>
    <source>
        <strain evidence="12">DSM 11706</strain>
    </source>
</reference>
<keyword evidence="5 8" id="KW-0482">Metalloprotease</keyword>
<accession>A0A1I5VQR8</accession>
<comment type="similarity">
    <text evidence="7 8">Belongs to the peptidase M32 family.</text>
</comment>
<comment type="catalytic activity">
    <reaction evidence="6 8">
        <text>Release of a C-terminal amino acid with broad specificity, except for -Pro.</text>
        <dbReference type="EC" id="3.4.17.19"/>
    </reaction>
</comment>
<evidence type="ECO:0000256" key="5">
    <source>
        <dbReference type="ARBA" id="ARBA00023049"/>
    </source>
</evidence>
<keyword evidence="4 8" id="KW-0378">Hydrolase</keyword>
<keyword evidence="12" id="KW-1185">Reference proteome</keyword>
<evidence type="ECO:0000256" key="2">
    <source>
        <dbReference type="ARBA" id="ARBA00022670"/>
    </source>
</evidence>